<evidence type="ECO:0000313" key="1">
    <source>
        <dbReference type="EMBL" id="GKS80551.1"/>
    </source>
</evidence>
<sequence length="90" mass="10066">MMLCCEPLSETQLMVVTIRVIVVELRETASSADSCPVFNAENALKTRLKSCSLAPVSLRSVIVVKLREARDSTYPNLTFNAKYAFKARLR</sequence>
<gene>
    <name evidence="1" type="ORF">LPAF129_02360</name>
</gene>
<accession>A0ABQ5JFD2</accession>
<protein>
    <submittedName>
        <fullName evidence="1">Uncharacterized protein</fullName>
    </submittedName>
</protein>
<reference evidence="1" key="1">
    <citation type="journal article" date="2022" name="Int. J. Syst. Evol. Microbiol.">
        <title>A novel species of lactic acid bacteria, Ligilactobacillus pabuli sp. nov., isolated from alfalfa silage.</title>
        <authorList>
            <person name="Tohno M."/>
            <person name="Tanizawa Y."/>
            <person name="Sawada H."/>
            <person name="Sakamoto M."/>
            <person name="Ohkuma M."/>
            <person name="Kobayashi H."/>
        </authorList>
    </citation>
    <scope>NUCLEOTIDE SEQUENCE</scope>
    <source>
        <strain evidence="1">AF129</strain>
    </source>
</reference>
<organism evidence="1 2">
    <name type="scientific">Ligilactobacillus pabuli</name>
    <dbReference type="NCBI Taxonomy" id="2886039"/>
    <lineage>
        <taxon>Bacteria</taxon>
        <taxon>Bacillati</taxon>
        <taxon>Bacillota</taxon>
        <taxon>Bacilli</taxon>
        <taxon>Lactobacillales</taxon>
        <taxon>Lactobacillaceae</taxon>
        <taxon>Ligilactobacillus</taxon>
    </lineage>
</organism>
<keyword evidence="2" id="KW-1185">Reference proteome</keyword>
<comment type="caution">
    <text evidence="1">The sequence shown here is derived from an EMBL/GenBank/DDBJ whole genome shotgun (WGS) entry which is preliminary data.</text>
</comment>
<dbReference type="Proteomes" id="UP001055149">
    <property type="component" value="Unassembled WGS sequence"/>
</dbReference>
<name>A0ABQ5JFD2_9LACO</name>
<proteinExistence type="predicted"/>
<dbReference type="EMBL" id="BQXH01000002">
    <property type="protein sequence ID" value="GKS80551.1"/>
    <property type="molecule type" value="Genomic_DNA"/>
</dbReference>
<evidence type="ECO:0000313" key="2">
    <source>
        <dbReference type="Proteomes" id="UP001055149"/>
    </source>
</evidence>